<comment type="similarity">
    <text evidence="1">Belongs to the bacterial solute-binding protein 9 family.</text>
</comment>
<dbReference type="PANTHER" id="PTHR42953">
    <property type="entry name" value="HIGH-AFFINITY ZINC UPTAKE SYSTEM PROTEIN ZNUA-RELATED"/>
    <property type="match status" value="1"/>
</dbReference>
<evidence type="ECO:0000256" key="4">
    <source>
        <dbReference type="SAM" id="MobiDB-lite"/>
    </source>
</evidence>
<evidence type="ECO:0000256" key="2">
    <source>
        <dbReference type="ARBA" id="ARBA00022448"/>
    </source>
</evidence>
<dbReference type="PROSITE" id="PS51318">
    <property type="entry name" value="TAT"/>
    <property type="match status" value="1"/>
</dbReference>
<dbReference type="Proteomes" id="UP001589595">
    <property type="component" value="Unassembled WGS sequence"/>
</dbReference>
<dbReference type="GeneID" id="67211390"/>
<dbReference type="PANTHER" id="PTHR42953:SF3">
    <property type="entry name" value="HIGH-AFFINITY ZINC UPTAKE SYSTEM PROTEIN ZNUA"/>
    <property type="match status" value="1"/>
</dbReference>
<dbReference type="Pfam" id="PF01297">
    <property type="entry name" value="ZnuA"/>
    <property type="match status" value="1"/>
</dbReference>
<gene>
    <name evidence="5" type="ORF">ACFFOL_14980</name>
</gene>
<dbReference type="PROSITE" id="PS51257">
    <property type="entry name" value="PROKAR_LIPOPROTEIN"/>
    <property type="match status" value="1"/>
</dbReference>
<dbReference type="InterPro" id="IPR006127">
    <property type="entry name" value="ZnuA-like"/>
</dbReference>
<proteinExistence type="inferred from homology"/>
<evidence type="ECO:0000313" key="5">
    <source>
        <dbReference type="EMBL" id="MFB9825472.1"/>
    </source>
</evidence>
<keyword evidence="6" id="KW-1185">Reference proteome</keyword>
<dbReference type="AlphaFoldDB" id="A0ABD5MW42"/>
<dbReference type="InterPro" id="IPR006311">
    <property type="entry name" value="TAT_signal"/>
</dbReference>
<keyword evidence="2" id="KW-0813">Transport</keyword>
<dbReference type="EMBL" id="JBHMAJ010000009">
    <property type="protein sequence ID" value="MFB9825472.1"/>
    <property type="molecule type" value="Genomic_DNA"/>
</dbReference>
<sequence>MDITRRRLIASATGTVGVGSIAGCLGGRAGSEPADAGPTAQGSFFVFGDIAARVAGDATATDLLVPVGQHGHGWEPGPRVREEIRDADLLVHGMPGFQPWVDDVLGDLDADGSEVETVDASADVDLIAAGEHHVDDHTEDGHDDEAHHDDDHTEESHDDHTEEHHTEESHDDHTEDHDGGEGGHDHGGMDPHFWMDPLRVRDAAGTVRGALSAVDPDAADAHADNAAAFRTELETLDERIESLVADAARDTVLVAGHDSFAYAAERYGLSFRTLTGLAPDDQPTTRDIERAGDVIDEHDLRYVCADPLESQRAAEQLVAETDAEEVLPLTAMPGLTDEWAAEDWGYVEVMEEVNLPTLERVLTE</sequence>
<protein>
    <submittedName>
        <fullName evidence="5">Metal ABC transporter substrate-binding protein</fullName>
    </submittedName>
</protein>
<evidence type="ECO:0000256" key="1">
    <source>
        <dbReference type="ARBA" id="ARBA00011028"/>
    </source>
</evidence>
<evidence type="ECO:0000313" key="6">
    <source>
        <dbReference type="Proteomes" id="UP001589595"/>
    </source>
</evidence>
<accession>A0ABD5MW42</accession>
<dbReference type="SUPFAM" id="SSF53807">
    <property type="entry name" value="Helical backbone' metal receptor"/>
    <property type="match status" value="1"/>
</dbReference>
<comment type="caution">
    <text evidence="5">The sequence shown here is derived from an EMBL/GenBank/DDBJ whole genome shotgun (WGS) entry which is preliminary data.</text>
</comment>
<organism evidence="5 6">
    <name type="scientific">Halobaculum roseum</name>
    <dbReference type="NCBI Taxonomy" id="2175149"/>
    <lineage>
        <taxon>Archaea</taxon>
        <taxon>Methanobacteriati</taxon>
        <taxon>Methanobacteriota</taxon>
        <taxon>Stenosarchaea group</taxon>
        <taxon>Halobacteria</taxon>
        <taxon>Halobacteriales</taxon>
        <taxon>Haloferacaceae</taxon>
        <taxon>Halobaculum</taxon>
    </lineage>
</organism>
<dbReference type="Gene3D" id="3.40.50.1980">
    <property type="entry name" value="Nitrogenase molybdenum iron protein domain"/>
    <property type="match status" value="3"/>
</dbReference>
<reference evidence="5" key="1">
    <citation type="submission" date="2024-09" db="EMBL/GenBank/DDBJ databases">
        <authorList>
            <person name="Sun Q."/>
        </authorList>
    </citation>
    <scope>NUCLEOTIDE SEQUENCE [LARGE SCALE GENOMIC DNA]</scope>
    <source>
        <strain evidence="5">JCM 31273</strain>
    </source>
</reference>
<feature type="compositionally biased region" description="Basic and acidic residues" evidence="4">
    <location>
        <begin position="135"/>
        <end position="189"/>
    </location>
</feature>
<dbReference type="InterPro" id="IPR050492">
    <property type="entry name" value="Bact_metal-bind_prot9"/>
</dbReference>
<dbReference type="RefSeq" id="WP_222921284.1">
    <property type="nucleotide sequence ID" value="NZ_CP082286.1"/>
</dbReference>
<evidence type="ECO:0000256" key="3">
    <source>
        <dbReference type="ARBA" id="ARBA00022729"/>
    </source>
</evidence>
<keyword evidence="3" id="KW-0732">Signal</keyword>
<feature type="region of interest" description="Disordered" evidence="4">
    <location>
        <begin position="135"/>
        <end position="194"/>
    </location>
</feature>
<name>A0ABD5MW42_9EURY</name>